<dbReference type="GO" id="GO:0008168">
    <property type="term" value="F:methyltransferase activity"/>
    <property type="evidence" value="ECO:0007669"/>
    <property type="project" value="TreeGrafter"/>
</dbReference>
<gene>
    <name evidence="2" type="ORF">AC477_05105</name>
</gene>
<dbReference type="SUPFAM" id="SSF53335">
    <property type="entry name" value="S-adenosyl-L-methionine-dependent methyltransferases"/>
    <property type="match status" value="1"/>
</dbReference>
<evidence type="ECO:0000313" key="3">
    <source>
        <dbReference type="Proteomes" id="UP000037237"/>
    </source>
</evidence>
<dbReference type="InterPro" id="IPR025714">
    <property type="entry name" value="Methyltranfer_dom"/>
</dbReference>
<dbReference type="EMBL" id="LFWU01000129">
    <property type="protein sequence ID" value="KON30250.1"/>
    <property type="molecule type" value="Genomic_DNA"/>
</dbReference>
<evidence type="ECO:0000259" key="1">
    <source>
        <dbReference type="Pfam" id="PF13847"/>
    </source>
</evidence>
<organism evidence="2 3">
    <name type="scientific">miscellaneous Crenarchaeota group-1 archaeon SG8-32-1</name>
    <dbReference type="NCBI Taxonomy" id="1685124"/>
    <lineage>
        <taxon>Archaea</taxon>
        <taxon>Candidatus Bathyarchaeota</taxon>
        <taxon>MCG-1</taxon>
    </lineage>
</organism>
<dbReference type="AlphaFoldDB" id="A0A0M0BPF7"/>
<dbReference type="PANTHER" id="PTHR43591">
    <property type="entry name" value="METHYLTRANSFERASE"/>
    <property type="match status" value="1"/>
</dbReference>
<accession>A0A0M0BPF7</accession>
<evidence type="ECO:0000313" key="2">
    <source>
        <dbReference type="EMBL" id="KON30250.1"/>
    </source>
</evidence>
<comment type="caution">
    <text evidence="2">The sequence shown here is derived from an EMBL/GenBank/DDBJ whole genome shotgun (WGS) entry which is preliminary data.</text>
</comment>
<protein>
    <recommendedName>
        <fullName evidence="1">Methyltransferase domain-containing protein</fullName>
    </recommendedName>
</protein>
<proteinExistence type="predicted"/>
<sequence length="197" mass="22957">MSTRKKADINVTHVFDPKNIAVLESEDRKTWHNVDEILELIELKQNYIVADLGCGSGYFTIPFSYKVKKIYGIDLQKEMLDFLAKKIQHCNLNNIELLLSKEDKIPLEDQSVDLLITVNTLHEFRTKEKVIGEIQRVIKSGGKAIVIDFMKKNMDFGPPLEIRISKNQAKQLFEERGFKFIKSHELLYHYLIIFQKT</sequence>
<dbReference type="InterPro" id="IPR029063">
    <property type="entry name" value="SAM-dependent_MTases_sf"/>
</dbReference>
<reference evidence="2 3" key="1">
    <citation type="submission" date="2015-06" db="EMBL/GenBank/DDBJ databases">
        <title>New insights into the roles of widespread benthic archaea in carbon and nitrogen cycling.</title>
        <authorList>
            <person name="Lazar C.S."/>
            <person name="Baker B.J."/>
            <person name="Seitz K.W."/>
            <person name="Hyde A.S."/>
            <person name="Dick G.J."/>
            <person name="Hinrichs K.-U."/>
            <person name="Teske A.P."/>
        </authorList>
    </citation>
    <scope>NUCLEOTIDE SEQUENCE [LARGE SCALE GENOMIC DNA]</scope>
    <source>
        <strain evidence="2">SG8-32-1</strain>
    </source>
</reference>
<dbReference type="Proteomes" id="UP000037237">
    <property type="component" value="Unassembled WGS sequence"/>
</dbReference>
<name>A0A0M0BPF7_9ARCH</name>
<dbReference type="PANTHER" id="PTHR43591:SF24">
    <property type="entry name" value="2-METHOXY-6-POLYPRENYL-1,4-BENZOQUINOL METHYLASE, MITOCHONDRIAL"/>
    <property type="match status" value="1"/>
</dbReference>
<dbReference type="Pfam" id="PF13847">
    <property type="entry name" value="Methyltransf_31"/>
    <property type="match status" value="1"/>
</dbReference>
<feature type="domain" description="Methyltransferase" evidence="1">
    <location>
        <begin position="44"/>
        <end position="150"/>
    </location>
</feature>
<dbReference type="Gene3D" id="3.40.50.150">
    <property type="entry name" value="Vaccinia Virus protein VP39"/>
    <property type="match status" value="1"/>
</dbReference>
<dbReference type="CDD" id="cd02440">
    <property type="entry name" value="AdoMet_MTases"/>
    <property type="match status" value="1"/>
</dbReference>